<gene>
    <name evidence="2" type="ORF">SK128_026290</name>
</gene>
<keyword evidence="3" id="KW-1185">Reference proteome</keyword>
<evidence type="ECO:0000259" key="1">
    <source>
        <dbReference type="Pfam" id="PF16087"/>
    </source>
</evidence>
<dbReference type="AlphaFoldDB" id="A0AAN8XNY6"/>
<dbReference type="Pfam" id="PF16087">
    <property type="entry name" value="DUF4817"/>
    <property type="match status" value="1"/>
</dbReference>
<protein>
    <recommendedName>
        <fullName evidence="1">DUF4817 domain-containing protein</fullName>
    </recommendedName>
</protein>
<dbReference type="InterPro" id="IPR032135">
    <property type="entry name" value="DUF4817"/>
</dbReference>
<evidence type="ECO:0000313" key="2">
    <source>
        <dbReference type="EMBL" id="KAK7081590.1"/>
    </source>
</evidence>
<feature type="domain" description="DUF4817" evidence="1">
    <location>
        <begin position="9"/>
        <end position="55"/>
    </location>
</feature>
<name>A0AAN8XNY6_HALRR</name>
<evidence type="ECO:0000313" key="3">
    <source>
        <dbReference type="Proteomes" id="UP001381693"/>
    </source>
</evidence>
<dbReference type="EMBL" id="JAXCGZ010004653">
    <property type="protein sequence ID" value="KAK7081590.1"/>
    <property type="molecule type" value="Genomic_DNA"/>
</dbReference>
<accession>A0AAN8XNY6</accession>
<dbReference type="Proteomes" id="UP001381693">
    <property type="component" value="Unassembled WGS sequence"/>
</dbReference>
<comment type="caution">
    <text evidence="2">The sequence shown here is derived from an EMBL/GenBank/DDBJ whole genome shotgun (WGS) entry which is preliminary data.</text>
</comment>
<sequence>MASTEGKVNCVLWLAELKSTVVVQRGLRAEYSKEPPHRNFIAKWMIKFKETGSVNVKPRCGRPHFSEDSVAFVEEAFTASPRKSLRRASLELRLSMSTVPNILP</sequence>
<feature type="non-terminal residue" evidence="2">
    <location>
        <position position="104"/>
    </location>
</feature>
<proteinExistence type="predicted"/>
<reference evidence="2 3" key="1">
    <citation type="submission" date="2023-11" db="EMBL/GenBank/DDBJ databases">
        <title>Halocaridina rubra genome assembly.</title>
        <authorList>
            <person name="Smith C."/>
        </authorList>
    </citation>
    <scope>NUCLEOTIDE SEQUENCE [LARGE SCALE GENOMIC DNA]</scope>
    <source>
        <strain evidence="2">EP-1</strain>
        <tissue evidence="2">Whole</tissue>
    </source>
</reference>
<organism evidence="2 3">
    <name type="scientific">Halocaridina rubra</name>
    <name type="common">Hawaiian red shrimp</name>
    <dbReference type="NCBI Taxonomy" id="373956"/>
    <lineage>
        <taxon>Eukaryota</taxon>
        <taxon>Metazoa</taxon>
        <taxon>Ecdysozoa</taxon>
        <taxon>Arthropoda</taxon>
        <taxon>Crustacea</taxon>
        <taxon>Multicrustacea</taxon>
        <taxon>Malacostraca</taxon>
        <taxon>Eumalacostraca</taxon>
        <taxon>Eucarida</taxon>
        <taxon>Decapoda</taxon>
        <taxon>Pleocyemata</taxon>
        <taxon>Caridea</taxon>
        <taxon>Atyoidea</taxon>
        <taxon>Atyidae</taxon>
        <taxon>Halocaridina</taxon>
    </lineage>
</organism>